<evidence type="ECO:0000313" key="2">
    <source>
        <dbReference type="EMBL" id="GAK71179.1"/>
    </source>
</evidence>
<dbReference type="AlphaFoldDB" id="A0A081CWY3"/>
<proteinExistence type="predicted"/>
<feature type="region of interest" description="Disordered" evidence="1">
    <location>
        <begin position="160"/>
        <end position="189"/>
    </location>
</feature>
<dbReference type="RefSeq" id="WP_045230733.1">
    <property type="nucleotide sequence ID" value="NZ_BBJU01000015.1"/>
</dbReference>
<comment type="caution">
    <text evidence="2">The sequence shown here is derived from an EMBL/GenBank/DDBJ whole genome shotgun (WGS) entry which is preliminary data.</text>
</comment>
<organism evidence="2 3">
    <name type="scientific">Agrobacterium rubi TR3 = NBRC 13261</name>
    <dbReference type="NCBI Taxonomy" id="1368415"/>
    <lineage>
        <taxon>Bacteria</taxon>
        <taxon>Pseudomonadati</taxon>
        <taxon>Pseudomonadota</taxon>
        <taxon>Alphaproteobacteria</taxon>
        <taxon>Hyphomicrobiales</taxon>
        <taxon>Rhizobiaceae</taxon>
        <taxon>Rhizobium/Agrobacterium group</taxon>
        <taxon>Agrobacterium</taxon>
    </lineage>
</organism>
<accession>A0A081CWY3</accession>
<sequence>MNDINEIEVSARQLAEMLGVSDRRVRQLADQGVVVRGGKTGRYLLSASVKGYVSETKAASTDEAGQLLIAMRKQKLDREKLKSRISDGELIEVGAFDLHAIGVRRALEKSSQVLDRALMPVLKNASAVNTVVNAYHDALQSWLDAAETVIKRGADQQDLNEFFGGQATPSEARKAARRKPRKSEASVDE</sequence>
<evidence type="ECO:0000313" key="3">
    <source>
        <dbReference type="Proteomes" id="UP000028701"/>
    </source>
</evidence>
<evidence type="ECO:0000256" key="1">
    <source>
        <dbReference type="SAM" id="MobiDB-lite"/>
    </source>
</evidence>
<gene>
    <name evidence="2" type="ORF">RRU01S_15_01040</name>
</gene>
<name>A0A081CWY3_9HYPH</name>
<protein>
    <recommendedName>
        <fullName evidence="4">Helix-turn-helix domain-containing protein</fullName>
    </recommendedName>
</protein>
<evidence type="ECO:0008006" key="4">
    <source>
        <dbReference type="Google" id="ProtNLM"/>
    </source>
</evidence>
<dbReference type="OrthoDB" id="7867235at2"/>
<dbReference type="EMBL" id="BBJU01000015">
    <property type="protein sequence ID" value="GAK71179.1"/>
    <property type="molecule type" value="Genomic_DNA"/>
</dbReference>
<dbReference type="Proteomes" id="UP000028701">
    <property type="component" value="Unassembled WGS sequence"/>
</dbReference>
<reference evidence="2 3" key="1">
    <citation type="submission" date="2014-08" db="EMBL/GenBank/DDBJ databases">
        <title>Whole genome shotgun sequence of Rhizobium rubi NBRC 13261.</title>
        <authorList>
            <person name="Katano-Makiyama Y."/>
            <person name="Hosoyama A."/>
            <person name="Hashimoto M."/>
            <person name="Hosoyama Y."/>
            <person name="Noguchi M."/>
            <person name="Tsuchikane K."/>
            <person name="Uohara A."/>
            <person name="Ohji S."/>
            <person name="Ichikawa N."/>
            <person name="Kimura A."/>
            <person name="Yamazoe A."/>
            <person name="Fujita N."/>
        </authorList>
    </citation>
    <scope>NUCLEOTIDE SEQUENCE [LARGE SCALE GENOMIC DNA]</scope>
    <source>
        <strain evidence="2 3">NBRC 13261</strain>
    </source>
</reference>